<reference evidence="2 3" key="1">
    <citation type="journal article" date="2011" name="PLoS Pathog.">
        <title>Dynamic evolution of pathogenicity revealed by sequencing and comparative genomics of 19 Pseudomonas syringae isolates.</title>
        <authorList>
            <person name="Baltrus D.A."/>
            <person name="Nishimura M.T."/>
            <person name="Romanchuk A."/>
            <person name="Chang J.H."/>
            <person name="Mukhtar M.S."/>
            <person name="Cherkis K."/>
            <person name="Roach J."/>
            <person name="Grant S.R."/>
            <person name="Jones C.D."/>
            <person name="Dangl J.L."/>
        </authorList>
    </citation>
    <scope>NUCLEOTIDE SEQUENCE [LARGE SCALE GENOMIC DNA]</scope>
    <source>
        <strain evidence="2 3">M301315</strain>
    </source>
</reference>
<proteinExistence type="predicted"/>
<dbReference type="AlphaFoldDB" id="A0AAD0PWD1"/>
<sequence>MYSDRKAMPGNTLVLFIILSTATALLFFVAVAIFGNFKSDKPFFEHLAKLESKSQAHGMILNNFRKCMQDEHEPESSCITNTILLAEVNGYKNNIAEVFRDAGIPRK</sequence>
<feature type="transmembrane region" description="Helical" evidence="1">
    <location>
        <begin position="12"/>
        <end position="34"/>
    </location>
</feature>
<geneLocation type="plasmid" evidence="3">
    <name>pmppla107</name>
</geneLocation>
<dbReference type="EMBL" id="CP031226">
    <property type="protein sequence ID" value="AXH59958.1"/>
    <property type="molecule type" value="Genomic_DNA"/>
</dbReference>
<organism evidence="2 3">
    <name type="scientific">Pseudomonas amygdali pv. lachrymans str. M301315</name>
    <dbReference type="NCBI Taxonomy" id="629260"/>
    <lineage>
        <taxon>Bacteria</taxon>
        <taxon>Pseudomonadati</taxon>
        <taxon>Pseudomonadota</taxon>
        <taxon>Gammaproteobacteria</taxon>
        <taxon>Pseudomonadales</taxon>
        <taxon>Pseudomonadaceae</taxon>
        <taxon>Pseudomonas</taxon>
        <taxon>Pseudomonas amygdali</taxon>
    </lineage>
</organism>
<gene>
    <name evidence="2" type="ORF">PLA107_032550</name>
</gene>
<dbReference type="RefSeq" id="WP_054068235.1">
    <property type="nucleotide sequence ID" value="NZ_CP031226.1"/>
</dbReference>
<dbReference type="Proteomes" id="UP000006426">
    <property type="component" value="Plasmid pmppla107"/>
</dbReference>
<keyword evidence="1" id="KW-0812">Transmembrane</keyword>
<name>A0AAD0PWD1_PSEAV</name>
<keyword evidence="2" id="KW-0614">Plasmid</keyword>
<evidence type="ECO:0000313" key="2">
    <source>
        <dbReference type="EMBL" id="AXH59958.1"/>
    </source>
</evidence>
<evidence type="ECO:0000256" key="1">
    <source>
        <dbReference type="SAM" id="Phobius"/>
    </source>
</evidence>
<keyword evidence="1" id="KW-0472">Membrane</keyword>
<keyword evidence="1" id="KW-1133">Transmembrane helix</keyword>
<protein>
    <submittedName>
        <fullName evidence="2">Uncharacterized protein</fullName>
    </submittedName>
</protein>
<accession>A0AAD0PWD1</accession>
<evidence type="ECO:0000313" key="3">
    <source>
        <dbReference type="Proteomes" id="UP000006426"/>
    </source>
</evidence>